<dbReference type="AlphaFoldDB" id="A0A7J7NKH0"/>
<dbReference type="GO" id="GO:0005730">
    <property type="term" value="C:nucleolus"/>
    <property type="evidence" value="ECO:0007669"/>
    <property type="project" value="TreeGrafter"/>
</dbReference>
<feature type="region of interest" description="Disordered" evidence="1">
    <location>
        <begin position="157"/>
        <end position="216"/>
    </location>
</feature>
<gene>
    <name evidence="2" type="ORF">GIB67_017130</name>
</gene>
<evidence type="ECO:0000256" key="1">
    <source>
        <dbReference type="SAM" id="MobiDB-lite"/>
    </source>
</evidence>
<dbReference type="EMBL" id="JACGCM010000746">
    <property type="protein sequence ID" value="KAF6167408.1"/>
    <property type="molecule type" value="Genomic_DNA"/>
</dbReference>
<dbReference type="PANTHER" id="PTHR28096">
    <property type="entry name" value="PROTEIN FAF1"/>
    <property type="match status" value="1"/>
</dbReference>
<feature type="compositionally biased region" description="Basic and acidic residues" evidence="1">
    <location>
        <begin position="124"/>
        <end position="137"/>
    </location>
</feature>
<feature type="region of interest" description="Disordered" evidence="1">
    <location>
        <begin position="1"/>
        <end position="22"/>
    </location>
</feature>
<feature type="compositionally biased region" description="Low complexity" evidence="1">
    <location>
        <begin position="157"/>
        <end position="167"/>
    </location>
</feature>
<proteinExistence type="predicted"/>
<protein>
    <submittedName>
        <fullName evidence="2">Uncharacterized protein</fullName>
    </submittedName>
</protein>
<dbReference type="InterPro" id="IPR053030">
    <property type="entry name" value="Ribosomal_biogenesis_FAF1-like"/>
</dbReference>
<dbReference type="GO" id="GO:0000462">
    <property type="term" value="P:maturation of SSU-rRNA from tricistronic rRNA transcript (SSU-rRNA, 5.8S rRNA, LSU-rRNA)"/>
    <property type="evidence" value="ECO:0007669"/>
    <property type="project" value="TreeGrafter"/>
</dbReference>
<dbReference type="OrthoDB" id="5556956at2759"/>
<dbReference type="PANTHER" id="PTHR28096:SF1">
    <property type="entry name" value="PROTEIN FAF1"/>
    <property type="match status" value="1"/>
</dbReference>
<feature type="compositionally biased region" description="Basic residues" evidence="1">
    <location>
        <begin position="178"/>
        <end position="191"/>
    </location>
</feature>
<sequence length="216" mass="23792">MYTKKKPTPKGGGRSLQIPMDEDGERVDIKQLMKNIELLGTSNMSWKERKELENRKVVSLGGKVKVLCSSRFMLQAVKKHRIPLSVARVTMKKRKERDQKNLQEGMLLGRFGGGMFASSSTGKAPEKRRAEDRVLKSTEGHFKNGILNVKSLMRSTSSSDNFGSRSSGTLFSGEGKKKAGGGKKGKGGKRKAASERVGKAPINNLQPLNPLLDGWF</sequence>
<feature type="region of interest" description="Disordered" evidence="1">
    <location>
        <begin position="117"/>
        <end position="137"/>
    </location>
</feature>
<evidence type="ECO:0000313" key="3">
    <source>
        <dbReference type="Proteomes" id="UP000541444"/>
    </source>
</evidence>
<comment type="caution">
    <text evidence="2">The sequence shown here is derived from an EMBL/GenBank/DDBJ whole genome shotgun (WGS) entry which is preliminary data.</text>
</comment>
<dbReference type="Proteomes" id="UP000541444">
    <property type="component" value="Unassembled WGS sequence"/>
</dbReference>
<accession>A0A7J7NKH0</accession>
<name>A0A7J7NKH0_9MAGN</name>
<reference evidence="2 3" key="1">
    <citation type="journal article" date="2020" name="IScience">
        <title>Genome Sequencing of the Endangered Kingdonia uniflora (Circaeasteraceae, Ranunculales) Reveals Potential Mechanisms of Evolutionary Specialization.</title>
        <authorList>
            <person name="Sun Y."/>
            <person name="Deng T."/>
            <person name="Zhang A."/>
            <person name="Moore M.J."/>
            <person name="Landis J.B."/>
            <person name="Lin N."/>
            <person name="Zhang H."/>
            <person name="Zhang X."/>
            <person name="Huang J."/>
            <person name="Zhang X."/>
            <person name="Sun H."/>
            <person name="Wang H."/>
        </authorList>
    </citation>
    <scope>NUCLEOTIDE SEQUENCE [LARGE SCALE GENOMIC DNA]</scope>
    <source>
        <strain evidence="2">TB1705</strain>
        <tissue evidence="2">Leaf</tissue>
    </source>
</reference>
<keyword evidence="3" id="KW-1185">Reference proteome</keyword>
<organism evidence="2 3">
    <name type="scientific">Kingdonia uniflora</name>
    <dbReference type="NCBI Taxonomy" id="39325"/>
    <lineage>
        <taxon>Eukaryota</taxon>
        <taxon>Viridiplantae</taxon>
        <taxon>Streptophyta</taxon>
        <taxon>Embryophyta</taxon>
        <taxon>Tracheophyta</taxon>
        <taxon>Spermatophyta</taxon>
        <taxon>Magnoliopsida</taxon>
        <taxon>Ranunculales</taxon>
        <taxon>Circaeasteraceae</taxon>
        <taxon>Kingdonia</taxon>
    </lineage>
</organism>
<evidence type="ECO:0000313" key="2">
    <source>
        <dbReference type="EMBL" id="KAF6167408.1"/>
    </source>
</evidence>
<feature type="compositionally biased region" description="Low complexity" evidence="1">
    <location>
        <begin position="201"/>
        <end position="216"/>
    </location>
</feature>